<evidence type="ECO:0000313" key="2">
    <source>
        <dbReference type="EMBL" id="SKA66367.1"/>
    </source>
</evidence>
<accession>A0A1T4VN53</accession>
<reference evidence="2 3" key="1">
    <citation type="submission" date="2017-02" db="EMBL/GenBank/DDBJ databases">
        <authorList>
            <person name="Peterson S.W."/>
        </authorList>
    </citation>
    <scope>NUCLEOTIDE SEQUENCE [LARGE SCALE GENOMIC DNA]</scope>
    <source>
        <strain evidence="2 3">ATCC 35992</strain>
    </source>
</reference>
<evidence type="ECO:0000313" key="3">
    <source>
        <dbReference type="Proteomes" id="UP000190814"/>
    </source>
</evidence>
<dbReference type="RefSeq" id="WP_078766156.1">
    <property type="nucleotide sequence ID" value="NZ_FUXZ01000007.1"/>
</dbReference>
<feature type="transmembrane region" description="Helical" evidence="1">
    <location>
        <begin position="38"/>
        <end position="58"/>
    </location>
</feature>
<feature type="transmembrane region" description="Helical" evidence="1">
    <location>
        <begin position="65"/>
        <end position="84"/>
    </location>
</feature>
<dbReference type="InterPro" id="IPR017850">
    <property type="entry name" value="Alkaline_phosphatase_core_sf"/>
</dbReference>
<dbReference type="Gene3D" id="3.40.720.10">
    <property type="entry name" value="Alkaline Phosphatase, subunit A"/>
    <property type="match status" value="1"/>
</dbReference>
<name>A0A1T4VN53_9FIRM</name>
<dbReference type="SUPFAM" id="SSF53649">
    <property type="entry name" value="Alkaline phosphatase-like"/>
    <property type="match status" value="1"/>
</dbReference>
<feature type="transmembrane region" description="Helical" evidence="1">
    <location>
        <begin position="12"/>
        <end position="32"/>
    </location>
</feature>
<keyword evidence="1" id="KW-0812">Transmembrane</keyword>
<keyword evidence="1" id="KW-0472">Membrane</keyword>
<protein>
    <submittedName>
        <fullName evidence="2">Sulfatase</fullName>
    </submittedName>
</protein>
<dbReference type="Proteomes" id="UP000190814">
    <property type="component" value="Unassembled WGS sequence"/>
</dbReference>
<organism evidence="2 3">
    <name type="scientific">Eubacterium uniforme</name>
    <dbReference type="NCBI Taxonomy" id="39495"/>
    <lineage>
        <taxon>Bacteria</taxon>
        <taxon>Bacillati</taxon>
        <taxon>Bacillota</taxon>
        <taxon>Clostridia</taxon>
        <taxon>Eubacteriales</taxon>
        <taxon>Eubacteriaceae</taxon>
        <taxon>Eubacterium</taxon>
    </lineage>
</organism>
<sequence>MKKFEKKQLRLVILTLLLVCMYPCFYMYFANITETTPIHVVLPILAFCLIAAIMEYVAYKIVKDIYKSTILTTIGMLFFMNYNLMFDMVNSRLNFVGNKIFLLFCAIVVGIVYLIIKNVKDELDWICEIICVVFAGLIVFNFVGAVPKAFAAKNDEVKPVVLKNHGKDTGFKENVYYLVLDEYGGTANLDYFYNYDNSKFLNSLESKGFTNSDTSYNYEGIYTKEILPNILNFEYVAHPGDDKDQNGKYLKNPAMYRFFEEMGYDINVINHQNFIDSDSDECRELFGSAKKNLKTNPFGIERYIYENSFLKSLQKFAPKVKALSNYDGYRKEVNKAFDIFSHSYDYSKDKPTFTIAYLMVPHRPFVFDENGKAIDYKDARDWTKKNVYINQLKYINKKVDAAVDNIIKNDPNAVIVIQSDHGARYSYFCMNEYSKDEFDAEVESKNMQSVLNCVYWGSANKHDIEGLSCLNTWRTVLNELYDADFDMIDVPRKHVVKWKYKNTME</sequence>
<proteinExistence type="predicted"/>
<feature type="transmembrane region" description="Helical" evidence="1">
    <location>
        <begin position="123"/>
        <end position="143"/>
    </location>
</feature>
<dbReference type="OrthoDB" id="2082931at2"/>
<evidence type="ECO:0000256" key="1">
    <source>
        <dbReference type="SAM" id="Phobius"/>
    </source>
</evidence>
<keyword evidence="3" id="KW-1185">Reference proteome</keyword>
<keyword evidence="1" id="KW-1133">Transmembrane helix</keyword>
<dbReference type="AlphaFoldDB" id="A0A1T4VN53"/>
<gene>
    <name evidence="2" type="ORF">SAMN02745111_01291</name>
</gene>
<feature type="transmembrane region" description="Helical" evidence="1">
    <location>
        <begin position="96"/>
        <end position="116"/>
    </location>
</feature>
<dbReference type="EMBL" id="FUXZ01000007">
    <property type="protein sequence ID" value="SKA66367.1"/>
    <property type="molecule type" value="Genomic_DNA"/>
</dbReference>
<dbReference type="STRING" id="39495.SAMN02745111_01291"/>